<evidence type="ECO:0000313" key="2">
    <source>
        <dbReference type="Proteomes" id="UP001162780"/>
    </source>
</evidence>
<reference evidence="1" key="1">
    <citation type="submission" date="2022-11" db="EMBL/GenBank/DDBJ databases">
        <title>Methylomonas rapida sp. nov., Carotenoid-Producing Obligate Methanotrophs with High Growth Characteristics and Biotechnological Potential.</title>
        <authorList>
            <person name="Tikhonova E.N."/>
            <person name="Suleimanov R.Z."/>
            <person name="Miroshnikov K."/>
            <person name="Oshkin I.Y."/>
            <person name="Belova S.E."/>
            <person name="Danilova O.V."/>
            <person name="Ashikhmin A."/>
            <person name="Konopkin A."/>
            <person name="But S.Y."/>
            <person name="Khmelenina V.N."/>
            <person name="Kuznetsov N."/>
            <person name="Pimenov N.V."/>
            <person name="Dedysh S.N."/>
        </authorList>
    </citation>
    <scope>NUCLEOTIDE SEQUENCE</scope>
    <source>
        <strain evidence="1">MP1</strain>
    </source>
</reference>
<dbReference type="EMBL" id="CP113517">
    <property type="protein sequence ID" value="WAR43354.1"/>
    <property type="molecule type" value="Genomic_DNA"/>
</dbReference>
<protein>
    <submittedName>
        <fullName evidence="1">Uncharacterized protein</fullName>
    </submittedName>
</protein>
<keyword evidence="2" id="KW-1185">Reference proteome</keyword>
<dbReference type="RefSeq" id="WP_255188318.1">
    <property type="nucleotide sequence ID" value="NZ_CP113517.1"/>
</dbReference>
<name>A0ABY7GEV7_9GAMM</name>
<accession>A0ABY7GEV7</accession>
<organism evidence="1 2">
    <name type="scientific">Methylomonas rapida</name>
    <dbReference type="NCBI Taxonomy" id="2963939"/>
    <lineage>
        <taxon>Bacteria</taxon>
        <taxon>Pseudomonadati</taxon>
        <taxon>Pseudomonadota</taxon>
        <taxon>Gammaproteobacteria</taxon>
        <taxon>Methylococcales</taxon>
        <taxon>Methylococcaceae</taxon>
        <taxon>Methylomonas</taxon>
    </lineage>
</organism>
<proteinExistence type="predicted"/>
<dbReference type="Proteomes" id="UP001162780">
    <property type="component" value="Chromosome"/>
</dbReference>
<gene>
    <name evidence="1" type="ORF">NM686_013250</name>
</gene>
<sequence>MIWLYKRFSDGKPLDYHSAQLINYVIKNAYQSDFSFKNLEKTLNEYFSIKKPPTAEELKKAKVFLEKEYVQERIGQTKI</sequence>
<evidence type="ECO:0000313" key="1">
    <source>
        <dbReference type="EMBL" id="WAR43354.1"/>
    </source>
</evidence>